<keyword evidence="2" id="KW-1185">Reference proteome</keyword>
<dbReference type="EMBL" id="SJPS01000011">
    <property type="protein sequence ID" value="TWU21245.1"/>
    <property type="molecule type" value="Genomic_DNA"/>
</dbReference>
<sequence length="75" mass="8674">MRTDFAHLLHLFRLLSQNHEPTARSFPPFRDFPFSGRRRMALQPSLLLVESDRARSDAANGNFRRNRRSDCTAGS</sequence>
<comment type="caution">
    <text evidence="1">The sequence shown here is derived from an EMBL/GenBank/DDBJ whole genome shotgun (WGS) entry which is preliminary data.</text>
</comment>
<organism evidence="1 2">
    <name type="scientific">Bythopirellula polymerisocia</name>
    <dbReference type="NCBI Taxonomy" id="2528003"/>
    <lineage>
        <taxon>Bacteria</taxon>
        <taxon>Pseudomonadati</taxon>
        <taxon>Planctomycetota</taxon>
        <taxon>Planctomycetia</taxon>
        <taxon>Pirellulales</taxon>
        <taxon>Lacipirellulaceae</taxon>
        <taxon>Bythopirellula</taxon>
    </lineage>
</organism>
<evidence type="ECO:0000313" key="1">
    <source>
        <dbReference type="EMBL" id="TWU21245.1"/>
    </source>
</evidence>
<gene>
    <name evidence="1" type="ORF">Pla144_46540</name>
</gene>
<dbReference type="AlphaFoldDB" id="A0A5C6CAX7"/>
<evidence type="ECO:0000313" key="2">
    <source>
        <dbReference type="Proteomes" id="UP000318437"/>
    </source>
</evidence>
<accession>A0A5C6CAX7</accession>
<proteinExistence type="predicted"/>
<reference evidence="1 2" key="1">
    <citation type="submission" date="2019-02" db="EMBL/GenBank/DDBJ databases">
        <title>Deep-cultivation of Planctomycetes and their phenomic and genomic characterization uncovers novel biology.</title>
        <authorList>
            <person name="Wiegand S."/>
            <person name="Jogler M."/>
            <person name="Boedeker C."/>
            <person name="Pinto D."/>
            <person name="Vollmers J."/>
            <person name="Rivas-Marin E."/>
            <person name="Kohn T."/>
            <person name="Peeters S.H."/>
            <person name="Heuer A."/>
            <person name="Rast P."/>
            <person name="Oberbeckmann S."/>
            <person name="Bunk B."/>
            <person name="Jeske O."/>
            <person name="Meyerdierks A."/>
            <person name="Storesund J.E."/>
            <person name="Kallscheuer N."/>
            <person name="Luecker S."/>
            <person name="Lage O.M."/>
            <person name="Pohl T."/>
            <person name="Merkel B.J."/>
            <person name="Hornburger P."/>
            <person name="Mueller R.-W."/>
            <person name="Bruemmer F."/>
            <person name="Labrenz M."/>
            <person name="Spormann A.M."/>
            <person name="Op Den Camp H."/>
            <person name="Overmann J."/>
            <person name="Amann R."/>
            <person name="Jetten M.S.M."/>
            <person name="Mascher T."/>
            <person name="Medema M.H."/>
            <person name="Devos D.P."/>
            <person name="Kaster A.-K."/>
            <person name="Ovreas L."/>
            <person name="Rohde M."/>
            <person name="Galperin M.Y."/>
            <person name="Jogler C."/>
        </authorList>
    </citation>
    <scope>NUCLEOTIDE SEQUENCE [LARGE SCALE GENOMIC DNA]</scope>
    <source>
        <strain evidence="1 2">Pla144</strain>
    </source>
</reference>
<dbReference type="Proteomes" id="UP000318437">
    <property type="component" value="Unassembled WGS sequence"/>
</dbReference>
<protein>
    <submittedName>
        <fullName evidence="1">Uncharacterized protein</fullName>
    </submittedName>
</protein>
<name>A0A5C6CAX7_9BACT</name>